<dbReference type="AlphaFoldDB" id="A0A1E3PS03"/>
<dbReference type="Gene3D" id="1.10.287.110">
    <property type="entry name" value="DnaJ domain"/>
    <property type="match status" value="1"/>
</dbReference>
<feature type="region of interest" description="Disordered" evidence="5">
    <location>
        <begin position="499"/>
        <end position="519"/>
    </location>
</feature>
<dbReference type="SMART" id="SM00028">
    <property type="entry name" value="TPR"/>
    <property type="match status" value="2"/>
</dbReference>
<evidence type="ECO:0000256" key="3">
    <source>
        <dbReference type="ARBA" id="ARBA00022824"/>
    </source>
</evidence>
<reference evidence="7 8" key="1">
    <citation type="journal article" date="2016" name="Proc. Natl. Acad. Sci. U.S.A.">
        <title>Comparative genomics of biotechnologically important yeasts.</title>
        <authorList>
            <person name="Riley R."/>
            <person name="Haridas S."/>
            <person name="Wolfe K.H."/>
            <person name="Lopes M.R."/>
            <person name="Hittinger C.T."/>
            <person name="Goeker M."/>
            <person name="Salamov A.A."/>
            <person name="Wisecaver J.H."/>
            <person name="Long T.M."/>
            <person name="Calvey C.H."/>
            <person name="Aerts A.L."/>
            <person name="Barry K.W."/>
            <person name="Choi C."/>
            <person name="Clum A."/>
            <person name="Coughlan A.Y."/>
            <person name="Deshpande S."/>
            <person name="Douglass A.P."/>
            <person name="Hanson S.J."/>
            <person name="Klenk H.-P."/>
            <person name="LaButti K.M."/>
            <person name="Lapidus A."/>
            <person name="Lindquist E.A."/>
            <person name="Lipzen A.M."/>
            <person name="Meier-Kolthoff J.P."/>
            <person name="Ohm R.A."/>
            <person name="Otillar R.P."/>
            <person name="Pangilinan J.L."/>
            <person name="Peng Y."/>
            <person name="Rokas A."/>
            <person name="Rosa C.A."/>
            <person name="Scheuner C."/>
            <person name="Sibirny A.A."/>
            <person name="Slot J.C."/>
            <person name="Stielow J.B."/>
            <person name="Sun H."/>
            <person name="Kurtzman C.P."/>
            <person name="Blackwell M."/>
            <person name="Grigoriev I.V."/>
            <person name="Jeffries T.W."/>
        </authorList>
    </citation>
    <scope>NUCLEOTIDE SEQUENCE [LARGE SCALE GENOMIC DNA]</scope>
    <source>
        <strain evidence="7 8">DSM 6958</strain>
    </source>
</reference>
<dbReference type="PANTHER" id="PTHR44140">
    <property type="entry name" value="LD25575P"/>
    <property type="match status" value="1"/>
</dbReference>
<organism evidence="7 8">
    <name type="scientific">Nadsonia fulvescens var. elongata DSM 6958</name>
    <dbReference type="NCBI Taxonomy" id="857566"/>
    <lineage>
        <taxon>Eukaryota</taxon>
        <taxon>Fungi</taxon>
        <taxon>Dikarya</taxon>
        <taxon>Ascomycota</taxon>
        <taxon>Saccharomycotina</taxon>
        <taxon>Dipodascomycetes</taxon>
        <taxon>Dipodascales</taxon>
        <taxon>Dipodascales incertae sedis</taxon>
        <taxon>Nadsonia</taxon>
    </lineage>
</organism>
<dbReference type="OrthoDB" id="1726119at2759"/>
<dbReference type="Proteomes" id="UP000095009">
    <property type="component" value="Unassembled WGS sequence"/>
</dbReference>
<evidence type="ECO:0000313" key="7">
    <source>
        <dbReference type="EMBL" id="ODQ68110.1"/>
    </source>
</evidence>
<evidence type="ECO:0000256" key="1">
    <source>
        <dbReference type="ARBA" id="ARBA00004240"/>
    </source>
</evidence>
<dbReference type="STRING" id="857566.A0A1E3PS03"/>
<feature type="domain" description="J" evidence="6">
    <location>
        <begin position="428"/>
        <end position="496"/>
    </location>
</feature>
<dbReference type="EMBL" id="KV454406">
    <property type="protein sequence ID" value="ODQ68110.1"/>
    <property type="molecule type" value="Genomic_DNA"/>
</dbReference>
<dbReference type="InterPro" id="IPR001623">
    <property type="entry name" value="DnaJ_domain"/>
</dbReference>
<evidence type="ECO:0000256" key="5">
    <source>
        <dbReference type="SAM" id="MobiDB-lite"/>
    </source>
</evidence>
<dbReference type="InterPro" id="IPR011990">
    <property type="entry name" value="TPR-like_helical_dom_sf"/>
</dbReference>
<keyword evidence="2" id="KW-0732">Signal</keyword>
<dbReference type="InterPro" id="IPR036869">
    <property type="entry name" value="J_dom_sf"/>
</dbReference>
<dbReference type="GO" id="GO:0005783">
    <property type="term" value="C:endoplasmic reticulum"/>
    <property type="evidence" value="ECO:0007669"/>
    <property type="project" value="UniProtKB-SubCell"/>
</dbReference>
<protein>
    <submittedName>
        <fullName evidence="7">DnaJ-domain-containing protein</fullName>
    </submittedName>
</protein>
<dbReference type="InterPro" id="IPR051727">
    <property type="entry name" value="DnaJ_C3_Co-chaperones"/>
</dbReference>
<accession>A0A1E3PS03</accession>
<feature type="repeat" description="TPR" evidence="4">
    <location>
        <begin position="83"/>
        <end position="116"/>
    </location>
</feature>
<evidence type="ECO:0000313" key="8">
    <source>
        <dbReference type="Proteomes" id="UP000095009"/>
    </source>
</evidence>
<keyword evidence="3" id="KW-0256">Endoplasmic reticulum</keyword>
<keyword evidence="8" id="KW-1185">Reference proteome</keyword>
<evidence type="ECO:0000256" key="2">
    <source>
        <dbReference type="ARBA" id="ARBA00022729"/>
    </source>
</evidence>
<evidence type="ECO:0000259" key="6">
    <source>
        <dbReference type="PROSITE" id="PS50076"/>
    </source>
</evidence>
<dbReference type="InterPro" id="IPR019734">
    <property type="entry name" value="TPR_rpt"/>
</dbReference>
<feature type="compositionally biased region" description="Low complexity" evidence="5">
    <location>
        <begin position="24"/>
        <end position="33"/>
    </location>
</feature>
<dbReference type="SUPFAM" id="SSF48452">
    <property type="entry name" value="TPR-like"/>
    <property type="match status" value="2"/>
</dbReference>
<gene>
    <name evidence="7" type="ORF">NADFUDRAFT_48765</name>
</gene>
<dbReference type="Pfam" id="PF00226">
    <property type="entry name" value="DnaJ"/>
    <property type="match status" value="1"/>
</dbReference>
<name>A0A1E3PS03_9ASCO</name>
<comment type="subcellular location">
    <subcellularLocation>
        <location evidence="1">Endoplasmic reticulum</location>
    </subcellularLocation>
</comment>
<dbReference type="PRINTS" id="PR00625">
    <property type="entry name" value="JDOMAIN"/>
</dbReference>
<dbReference type="PROSITE" id="PS50076">
    <property type="entry name" value="DNAJ_2"/>
    <property type="match status" value="1"/>
</dbReference>
<dbReference type="SMART" id="SM00271">
    <property type="entry name" value="DnaJ"/>
    <property type="match status" value="1"/>
</dbReference>
<keyword evidence="4" id="KW-0802">TPR repeat</keyword>
<evidence type="ECO:0000256" key="4">
    <source>
        <dbReference type="PROSITE-ProRule" id="PRU00339"/>
    </source>
</evidence>
<dbReference type="GO" id="GO:0051787">
    <property type="term" value="F:misfolded protein binding"/>
    <property type="evidence" value="ECO:0007669"/>
    <property type="project" value="TreeGrafter"/>
</dbReference>
<sequence>MAGLVAAVTAHMANPVSEQEEPVEPSSIPSSEPSSIDEIITLADAKLAQGLVMDAISLYTDALVPNQKTFGTIANSGGENDQTMLLFKRGAAYLMNGRDSQALNDFTDALTINPRFRPARNQRAKLYLRLGMWDNARGDMNTDSGSNHDGFVDCERGAEAELLASQARIDRDFETCVQQVREALSIAKQSPRLRELKGSCELALGHIREALVDLDTALGVNRDELARGWIYVLGQVDTGLDVVKKGLRHDPDDKKCKKVWRDARAIKKLLNNVSSTLEKKSRSSKNNVMWKTYLEALEALRAQAQQEYNYFLQENEITASPPLLSPATSGLVDIIDLDICEIYNIVQRFDTPIGTEACQSAKRQNRLSGHLYEIEQAFSHEQFQKAIDLTQTAINKAEEMGLDIASQQKLNALMQKAQKALHKANTVDHYKVLGVPTSASQAEIKKAFRTKAREFHPDKYRGDLTKDEVERKMADVNEAWEVLGDEVKRAEFDRGDAGNPFGQHGGQGQRQGNPFQGFNGFGGNQHFKFNFQ</sequence>
<dbReference type="GO" id="GO:0034975">
    <property type="term" value="P:protein folding in endoplasmic reticulum"/>
    <property type="evidence" value="ECO:0007669"/>
    <property type="project" value="TreeGrafter"/>
</dbReference>
<dbReference type="PANTHER" id="PTHR44140:SF2">
    <property type="entry name" value="LD25575P"/>
    <property type="match status" value="1"/>
</dbReference>
<dbReference type="PROSITE" id="PS50005">
    <property type="entry name" value="TPR"/>
    <property type="match status" value="1"/>
</dbReference>
<dbReference type="SUPFAM" id="SSF46565">
    <property type="entry name" value="Chaperone J-domain"/>
    <property type="match status" value="1"/>
</dbReference>
<dbReference type="GO" id="GO:0051087">
    <property type="term" value="F:protein-folding chaperone binding"/>
    <property type="evidence" value="ECO:0007669"/>
    <property type="project" value="TreeGrafter"/>
</dbReference>
<dbReference type="CDD" id="cd06257">
    <property type="entry name" value="DnaJ"/>
    <property type="match status" value="1"/>
</dbReference>
<feature type="compositionally biased region" description="Low complexity" evidence="5">
    <location>
        <begin position="510"/>
        <end position="519"/>
    </location>
</feature>
<proteinExistence type="predicted"/>
<feature type="region of interest" description="Disordered" evidence="5">
    <location>
        <begin position="13"/>
        <end position="33"/>
    </location>
</feature>
<dbReference type="Gene3D" id="1.25.40.10">
    <property type="entry name" value="Tetratricopeptide repeat domain"/>
    <property type="match status" value="1"/>
</dbReference>